<evidence type="ECO:0000313" key="2">
    <source>
        <dbReference type="EMBL" id="TNV84758.1"/>
    </source>
</evidence>
<protein>
    <submittedName>
        <fullName evidence="2">Uncharacterized protein</fullName>
    </submittedName>
</protein>
<organism evidence="2 3">
    <name type="scientific">Halteria grandinella</name>
    <dbReference type="NCBI Taxonomy" id="5974"/>
    <lineage>
        <taxon>Eukaryota</taxon>
        <taxon>Sar</taxon>
        <taxon>Alveolata</taxon>
        <taxon>Ciliophora</taxon>
        <taxon>Intramacronucleata</taxon>
        <taxon>Spirotrichea</taxon>
        <taxon>Stichotrichia</taxon>
        <taxon>Sporadotrichida</taxon>
        <taxon>Halteriidae</taxon>
        <taxon>Halteria</taxon>
    </lineage>
</organism>
<keyword evidence="3" id="KW-1185">Reference proteome</keyword>
<dbReference type="Proteomes" id="UP000785679">
    <property type="component" value="Unassembled WGS sequence"/>
</dbReference>
<feature type="signal peptide" evidence="1">
    <location>
        <begin position="1"/>
        <end position="20"/>
    </location>
</feature>
<dbReference type="EMBL" id="RRYP01002448">
    <property type="protein sequence ID" value="TNV84758.1"/>
    <property type="molecule type" value="Genomic_DNA"/>
</dbReference>
<feature type="chain" id="PRO_5035283381" evidence="1">
    <location>
        <begin position="21"/>
        <end position="75"/>
    </location>
</feature>
<name>A0A8J8P004_HALGN</name>
<accession>A0A8J8P004</accession>
<dbReference type="AlphaFoldDB" id="A0A8J8P004"/>
<evidence type="ECO:0000313" key="3">
    <source>
        <dbReference type="Proteomes" id="UP000785679"/>
    </source>
</evidence>
<proteinExistence type="predicted"/>
<comment type="caution">
    <text evidence="2">The sequence shown here is derived from an EMBL/GenBank/DDBJ whole genome shotgun (WGS) entry which is preliminary data.</text>
</comment>
<evidence type="ECO:0000256" key="1">
    <source>
        <dbReference type="SAM" id="SignalP"/>
    </source>
</evidence>
<gene>
    <name evidence="2" type="ORF">FGO68_gene6995</name>
</gene>
<keyword evidence="1" id="KW-0732">Signal</keyword>
<reference evidence="2" key="1">
    <citation type="submission" date="2019-06" db="EMBL/GenBank/DDBJ databases">
        <authorList>
            <person name="Zheng W."/>
        </authorList>
    </citation>
    <scope>NUCLEOTIDE SEQUENCE</scope>
    <source>
        <strain evidence="2">QDHG01</strain>
    </source>
</reference>
<sequence length="75" mass="8635">MTTAGWALVLKIICVYHIQSLFQPKIISKQKLRKEVNESFVSVVQTHTYLSDNYQIQSQQMGSPIFNGSSLFYYS</sequence>